<proteinExistence type="predicted"/>
<dbReference type="AlphaFoldDB" id="A0A2P2LZ86"/>
<accession>A0A2P2LZ86</accession>
<organism evidence="1">
    <name type="scientific">Rhizophora mucronata</name>
    <name type="common">Asiatic mangrove</name>
    <dbReference type="NCBI Taxonomy" id="61149"/>
    <lineage>
        <taxon>Eukaryota</taxon>
        <taxon>Viridiplantae</taxon>
        <taxon>Streptophyta</taxon>
        <taxon>Embryophyta</taxon>
        <taxon>Tracheophyta</taxon>
        <taxon>Spermatophyta</taxon>
        <taxon>Magnoliopsida</taxon>
        <taxon>eudicotyledons</taxon>
        <taxon>Gunneridae</taxon>
        <taxon>Pentapetalae</taxon>
        <taxon>rosids</taxon>
        <taxon>fabids</taxon>
        <taxon>Malpighiales</taxon>
        <taxon>Rhizophoraceae</taxon>
        <taxon>Rhizophora</taxon>
    </lineage>
</organism>
<evidence type="ECO:0000313" key="1">
    <source>
        <dbReference type="EMBL" id="MBX23273.1"/>
    </source>
</evidence>
<dbReference type="GO" id="GO:0016829">
    <property type="term" value="F:lyase activity"/>
    <property type="evidence" value="ECO:0007669"/>
    <property type="project" value="UniProtKB-KW"/>
</dbReference>
<dbReference type="EMBL" id="GGEC01042789">
    <property type="protein sequence ID" value="MBX23273.1"/>
    <property type="molecule type" value="Transcribed_RNA"/>
</dbReference>
<protein>
    <submittedName>
        <fullName evidence="1">Hydroxymethylglutaryl-CoA lyase-like isoform X2</fullName>
    </submittedName>
</protein>
<keyword evidence="1" id="KW-0456">Lyase</keyword>
<sequence>MVYPNPILLLSIESTPAFVLSNQPLELLGRDSNTSTAANSGFMKLTHSSVGFRLPVGSWHLGQYSLEALAVIFFKAIVIFEPEARPRCLLIKLHAEMFFWRSALVLAPRKLSVQQHPR</sequence>
<reference evidence="1" key="1">
    <citation type="submission" date="2018-02" db="EMBL/GenBank/DDBJ databases">
        <title>Rhizophora mucronata_Transcriptome.</title>
        <authorList>
            <person name="Meera S.P."/>
            <person name="Sreeshan A."/>
            <person name="Augustine A."/>
        </authorList>
    </citation>
    <scope>NUCLEOTIDE SEQUENCE</scope>
    <source>
        <tissue evidence="1">Leaf</tissue>
    </source>
</reference>
<name>A0A2P2LZ86_RHIMU</name>